<dbReference type="AlphaFoldDB" id="A0A7Z8NPB0"/>
<evidence type="ECO:0000259" key="2">
    <source>
        <dbReference type="PROSITE" id="PS50801"/>
    </source>
</evidence>
<protein>
    <submittedName>
        <fullName evidence="3">STAS domain-containing protein</fullName>
    </submittedName>
</protein>
<dbReference type="OrthoDB" id="4829573at2"/>
<evidence type="ECO:0000313" key="4">
    <source>
        <dbReference type="Proteomes" id="UP000308121"/>
    </source>
</evidence>
<organism evidence="3 4">
    <name type="scientific">Cellulomonas hominis</name>
    <dbReference type="NCBI Taxonomy" id="156981"/>
    <lineage>
        <taxon>Bacteria</taxon>
        <taxon>Bacillati</taxon>
        <taxon>Actinomycetota</taxon>
        <taxon>Actinomycetes</taxon>
        <taxon>Micrococcales</taxon>
        <taxon>Cellulomonadaceae</taxon>
        <taxon>Cellulomonas</taxon>
    </lineage>
</organism>
<dbReference type="PROSITE" id="PS50801">
    <property type="entry name" value="STAS"/>
    <property type="match status" value="1"/>
</dbReference>
<dbReference type="Gene3D" id="3.30.750.24">
    <property type="entry name" value="STAS domain"/>
    <property type="match status" value="1"/>
</dbReference>
<accession>A0A7Z8NPB0</accession>
<dbReference type="SUPFAM" id="SSF52091">
    <property type="entry name" value="SpoIIaa-like"/>
    <property type="match status" value="1"/>
</dbReference>
<proteinExistence type="predicted"/>
<feature type="compositionally biased region" description="Low complexity" evidence="1">
    <location>
        <begin position="35"/>
        <end position="44"/>
    </location>
</feature>
<dbReference type="InterPro" id="IPR002645">
    <property type="entry name" value="STAS_dom"/>
</dbReference>
<comment type="caution">
    <text evidence="3">The sequence shown here is derived from an EMBL/GenBank/DDBJ whole genome shotgun (WGS) entry which is preliminary data.</text>
</comment>
<dbReference type="CDD" id="cd07043">
    <property type="entry name" value="STAS_anti-anti-sigma_factors"/>
    <property type="match status" value="1"/>
</dbReference>
<dbReference type="InterPro" id="IPR058548">
    <property type="entry name" value="MlaB-like_STAS"/>
</dbReference>
<dbReference type="InterPro" id="IPR036513">
    <property type="entry name" value="STAS_dom_sf"/>
</dbReference>
<dbReference type="Pfam" id="PF13466">
    <property type="entry name" value="STAS_2"/>
    <property type="match status" value="1"/>
</dbReference>
<name>A0A7Z8NPB0_9CELL</name>
<gene>
    <name evidence="3" type="ORF">FA014_14625</name>
</gene>
<reference evidence="3 4" key="1">
    <citation type="submission" date="2019-05" db="EMBL/GenBank/DDBJ databases">
        <title>Genome sequence of Cellulomonas hominis strain CS1.</title>
        <authorList>
            <person name="Belmont J."/>
            <person name="Maclea K.S."/>
        </authorList>
    </citation>
    <scope>NUCLEOTIDE SEQUENCE [LARGE SCALE GENOMIC DNA]</scope>
    <source>
        <strain evidence="3 4">CS1</strain>
    </source>
</reference>
<feature type="domain" description="STAS" evidence="2">
    <location>
        <begin position="64"/>
        <end position="130"/>
    </location>
</feature>
<evidence type="ECO:0000256" key="1">
    <source>
        <dbReference type="SAM" id="MobiDB-lite"/>
    </source>
</evidence>
<sequence>MCEFAHQRVPRMWDGRPRTTSPRADGEPLLPSQRGGAAAAPATEPGGLAVDVTIDLGQPTQPSVIAVRGDLDVRTASVLREALQCLLDAAGDELTVDATAVRVVDDAGRRTLEAVERHCREFGGQVRLPS</sequence>
<dbReference type="Proteomes" id="UP000308121">
    <property type="component" value="Unassembled WGS sequence"/>
</dbReference>
<dbReference type="EMBL" id="SZYE01000140">
    <property type="protein sequence ID" value="TKR22789.1"/>
    <property type="molecule type" value="Genomic_DNA"/>
</dbReference>
<feature type="region of interest" description="Disordered" evidence="1">
    <location>
        <begin position="1"/>
        <end position="44"/>
    </location>
</feature>
<evidence type="ECO:0000313" key="3">
    <source>
        <dbReference type="EMBL" id="TKR22789.1"/>
    </source>
</evidence>